<gene>
    <name evidence="3" type="ORF">NCTC13032_00592</name>
</gene>
<dbReference type="Proteomes" id="UP000310719">
    <property type="component" value="Chromosome"/>
</dbReference>
<keyword evidence="1" id="KW-0812">Transmembrane</keyword>
<dbReference type="SUPFAM" id="SSF103190">
    <property type="entry name" value="Sensory domain-like"/>
    <property type="match status" value="1"/>
</dbReference>
<feature type="transmembrane region" description="Helical" evidence="1">
    <location>
        <begin position="184"/>
        <end position="203"/>
    </location>
</feature>
<dbReference type="CDD" id="cd18774">
    <property type="entry name" value="PDC2_HK_sensor"/>
    <property type="match status" value="1"/>
</dbReference>
<sequence length="236" mass="26894">MTTLFAWQPPCVKRTAIGPSVRNWITPVQHGQWWPKGEVYRGLALLFGKRYITQYQPVKDAGGQVIAIIFVGVDITHSWNVMREKILSRRLGESGHFFVLDRSNGKNHGQYLFHSAEEGRLPTWENEVQQQLLGDDSGTLERQSADGRTLIMAWTPLPGWNWTIVGEVDKTVLLADVTSMRDRFLLAGVVLSALFAMLFVFIIRRWLTRPLRDVIWSGRTVCRRRSARHSASHPSG</sequence>
<keyword evidence="1" id="KW-0472">Membrane</keyword>
<keyword evidence="1" id="KW-1133">Transmembrane helix</keyword>
<evidence type="ECO:0000313" key="3">
    <source>
        <dbReference type="EMBL" id="VTP62909.1"/>
    </source>
</evidence>
<name>A0A4U9HKY9_9ENTR</name>
<accession>A0A4U9HKY9</accession>
<dbReference type="InterPro" id="IPR029151">
    <property type="entry name" value="Sensor-like_sf"/>
</dbReference>
<evidence type="ECO:0000313" key="4">
    <source>
        <dbReference type="Proteomes" id="UP000310719"/>
    </source>
</evidence>
<dbReference type="Gene3D" id="3.30.450.20">
    <property type="entry name" value="PAS domain"/>
    <property type="match status" value="1"/>
</dbReference>
<dbReference type="EMBL" id="LR590464">
    <property type="protein sequence ID" value="VTP62909.1"/>
    <property type="molecule type" value="Genomic_DNA"/>
</dbReference>
<reference evidence="3 4" key="1">
    <citation type="submission" date="2019-05" db="EMBL/GenBank/DDBJ databases">
        <authorList>
            <consortium name="Pathogen Informatics"/>
        </authorList>
    </citation>
    <scope>NUCLEOTIDE SEQUENCE [LARGE SCALE GENOMIC DNA]</scope>
    <source>
        <strain evidence="3 4">NCTC13032</strain>
    </source>
</reference>
<feature type="domain" description="Cache 3/Cache 2 fusion" evidence="2">
    <location>
        <begin position="36"/>
        <end position="181"/>
    </location>
</feature>
<protein>
    <recommendedName>
        <fullName evidence="2">Cache 3/Cache 2 fusion domain-containing protein</fullName>
    </recommendedName>
</protein>
<proteinExistence type="predicted"/>
<dbReference type="InterPro" id="IPR033462">
    <property type="entry name" value="Cache_3-Cache_2"/>
</dbReference>
<organism evidence="3 4">
    <name type="scientific">Leclercia adecarboxylata</name>
    <dbReference type="NCBI Taxonomy" id="83655"/>
    <lineage>
        <taxon>Bacteria</taxon>
        <taxon>Pseudomonadati</taxon>
        <taxon>Pseudomonadota</taxon>
        <taxon>Gammaproteobacteria</taxon>
        <taxon>Enterobacterales</taxon>
        <taxon>Enterobacteriaceae</taxon>
        <taxon>Leclercia</taxon>
    </lineage>
</organism>
<evidence type="ECO:0000256" key="1">
    <source>
        <dbReference type="SAM" id="Phobius"/>
    </source>
</evidence>
<dbReference type="AlphaFoldDB" id="A0A4U9HKY9"/>
<evidence type="ECO:0000259" key="2">
    <source>
        <dbReference type="Pfam" id="PF17201"/>
    </source>
</evidence>
<dbReference type="Pfam" id="PF17201">
    <property type="entry name" value="Cache_3-Cache_2"/>
    <property type="match status" value="1"/>
</dbReference>